<feature type="region of interest" description="Disordered" evidence="18">
    <location>
        <begin position="1"/>
        <end position="25"/>
    </location>
</feature>
<dbReference type="PROSITE" id="PS01225">
    <property type="entry name" value="CTCK_2"/>
    <property type="match status" value="1"/>
</dbReference>
<dbReference type="PROSITE" id="PS50092">
    <property type="entry name" value="TSP1"/>
    <property type="match status" value="1"/>
</dbReference>
<evidence type="ECO:0000256" key="6">
    <source>
        <dbReference type="ARBA" id="ARBA00022525"/>
    </source>
</evidence>
<feature type="coiled-coil region" evidence="17">
    <location>
        <begin position="53"/>
        <end position="97"/>
    </location>
</feature>
<dbReference type="InterPro" id="IPR006208">
    <property type="entry name" value="Glyco_hormone_CN"/>
</dbReference>
<accession>A0A6A4TJF9</accession>
<evidence type="ECO:0000256" key="18">
    <source>
        <dbReference type="SAM" id="MobiDB-lite"/>
    </source>
</evidence>
<dbReference type="InterPro" id="IPR006207">
    <property type="entry name" value="Cys_knot_C"/>
</dbReference>
<dbReference type="InterPro" id="IPR001007">
    <property type="entry name" value="VWF_dom"/>
</dbReference>
<dbReference type="SMART" id="SM00214">
    <property type="entry name" value="VWC"/>
    <property type="match status" value="1"/>
</dbReference>
<dbReference type="InterPro" id="IPR043973">
    <property type="entry name" value="TSP1_CCN"/>
</dbReference>
<dbReference type="GO" id="GO:0005737">
    <property type="term" value="C:cytoplasm"/>
    <property type="evidence" value="ECO:0007669"/>
    <property type="project" value="UniProtKB-SubCell"/>
</dbReference>
<keyword evidence="10" id="KW-0339">Growth factor</keyword>
<sequence length="515" mass="57757">MTKHLGRLEKTGQPNRPPPYNPKVPELMAPVIEFKGDIKLEGELKEIPSEEVREEEEGSAERLEDIKEMLNDSQTVRLQLRHEIEKIKDDLEVMNLKRLDMEDAALIALFIQFKNVHNDNKAGHLNFSHTTTKCTNERSSMALVSAATPIGLVFKPISPPRLQQFAAERKTRTVAQDCSQSCACPTDSHLCPLGTSLVLDGCGCCKVCAKQLGEPCSLMEPCDHHKELYCDYALLSDTVTGICLAQEGHTCDLGGVIYRSGESFQPSCKHHCVCMNGEIGCVPMCASEIRLPSPDCPYPRRIQIPGKCCEEWVCEQTPQDHHYQSVIAGASQIHHLPSSNPVSVFRQVSHYGPLQESPKDNCIVQTTEWSECSATCGMAVSSRITNDNQRCQLERQTRICMIRPCNSQQEKEIKKGKKCVRTPKARRGMRLQLSGCSSTRLYKPKFCGVCTDNRCCTPQTTITAEVEFRCPEGDVFMKKMMFIKTCSCHHDCPQDNDIFLASNSRRMIGDYDINM</sequence>
<keyword evidence="8" id="KW-0303">Gap junction</keyword>
<evidence type="ECO:0000256" key="4">
    <source>
        <dbReference type="ARBA" id="ARBA00008125"/>
    </source>
</evidence>
<keyword evidence="5" id="KW-0963">Cytoplasm</keyword>
<dbReference type="InterPro" id="IPR036383">
    <property type="entry name" value="TSP1_rpt_sf"/>
</dbReference>
<dbReference type="GO" id="GO:0008201">
    <property type="term" value="F:heparin binding"/>
    <property type="evidence" value="ECO:0007669"/>
    <property type="project" value="TreeGrafter"/>
</dbReference>
<evidence type="ECO:0000256" key="7">
    <source>
        <dbReference type="ARBA" id="ARBA00022729"/>
    </source>
</evidence>
<evidence type="ECO:0000313" key="23">
    <source>
        <dbReference type="Proteomes" id="UP000438429"/>
    </source>
</evidence>
<keyword evidence="17" id="KW-0175">Coiled coil</keyword>
<proteinExistence type="inferred from homology"/>
<evidence type="ECO:0000256" key="8">
    <source>
        <dbReference type="ARBA" id="ARBA00022868"/>
    </source>
</evidence>
<dbReference type="AlphaFoldDB" id="A0A6A4TJF9"/>
<comment type="caution">
    <text evidence="22">The sequence shown here is derived from an EMBL/GenBank/DDBJ whole genome shotgun (WGS) entry which is preliminary data.</text>
</comment>
<dbReference type="GO" id="GO:0007155">
    <property type="term" value="P:cell adhesion"/>
    <property type="evidence" value="ECO:0007669"/>
    <property type="project" value="TreeGrafter"/>
</dbReference>
<organism evidence="22 23">
    <name type="scientific">Scophthalmus maximus</name>
    <name type="common">Turbot</name>
    <name type="synonym">Psetta maxima</name>
    <dbReference type="NCBI Taxonomy" id="52904"/>
    <lineage>
        <taxon>Eukaryota</taxon>
        <taxon>Metazoa</taxon>
        <taxon>Chordata</taxon>
        <taxon>Craniata</taxon>
        <taxon>Vertebrata</taxon>
        <taxon>Euteleostomi</taxon>
        <taxon>Actinopterygii</taxon>
        <taxon>Neopterygii</taxon>
        <taxon>Teleostei</taxon>
        <taxon>Neoteleostei</taxon>
        <taxon>Acanthomorphata</taxon>
        <taxon>Carangaria</taxon>
        <taxon>Pleuronectiformes</taxon>
        <taxon>Pleuronectoidei</taxon>
        <taxon>Scophthalmidae</taxon>
        <taxon>Scophthalmus</taxon>
    </lineage>
</organism>
<dbReference type="SUPFAM" id="SSF57184">
    <property type="entry name" value="Growth factor receptor domain"/>
    <property type="match status" value="1"/>
</dbReference>
<dbReference type="SMART" id="SM00121">
    <property type="entry name" value="IB"/>
    <property type="match status" value="1"/>
</dbReference>
<dbReference type="GO" id="GO:0005178">
    <property type="term" value="F:integrin binding"/>
    <property type="evidence" value="ECO:0007669"/>
    <property type="project" value="TreeGrafter"/>
</dbReference>
<dbReference type="GO" id="GO:0005615">
    <property type="term" value="C:extracellular space"/>
    <property type="evidence" value="ECO:0007669"/>
    <property type="project" value="TreeGrafter"/>
</dbReference>
<dbReference type="EMBL" id="VEVO01000001">
    <property type="protein sequence ID" value="KAF0047686.1"/>
    <property type="molecule type" value="Genomic_DNA"/>
</dbReference>
<keyword evidence="9" id="KW-0965">Cell junction</keyword>
<dbReference type="PROSITE" id="PS01185">
    <property type="entry name" value="CTCK_1"/>
    <property type="match status" value="1"/>
</dbReference>
<evidence type="ECO:0000259" key="21">
    <source>
        <dbReference type="PROSITE" id="PS51323"/>
    </source>
</evidence>
<evidence type="ECO:0000256" key="13">
    <source>
        <dbReference type="ARBA" id="ARBA00039944"/>
    </source>
</evidence>
<evidence type="ECO:0000256" key="2">
    <source>
        <dbReference type="ARBA" id="ARBA00004610"/>
    </source>
</evidence>
<feature type="domain" description="CTCK" evidence="19">
    <location>
        <begin position="419"/>
        <end position="493"/>
    </location>
</feature>
<comment type="similarity">
    <text evidence="4">Belongs to the CCN family.</text>
</comment>
<dbReference type="PROSITE" id="PS00222">
    <property type="entry name" value="IGFBP_N_1"/>
    <property type="match status" value="1"/>
</dbReference>
<dbReference type="InterPro" id="IPR000884">
    <property type="entry name" value="TSP1_rpt"/>
</dbReference>
<keyword evidence="6" id="KW-0964">Secreted</keyword>
<feature type="domain" description="VWFC" evidence="20">
    <location>
        <begin position="249"/>
        <end position="315"/>
    </location>
</feature>
<dbReference type="SMART" id="SM00041">
    <property type="entry name" value="CT"/>
    <property type="match status" value="1"/>
</dbReference>
<dbReference type="PROSITE" id="PS01208">
    <property type="entry name" value="VWFC_1"/>
    <property type="match status" value="1"/>
</dbReference>
<dbReference type="InterPro" id="IPR000867">
    <property type="entry name" value="IGFBP-like"/>
</dbReference>
<gene>
    <name evidence="22" type="ORF">F2P81_001319</name>
</gene>
<dbReference type="InterPro" id="IPR050941">
    <property type="entry name" value="CCN"/>
</dbReference>
<name>A0A6A4TJF9_SCOMX</name>
<evidence type="ECO:0000256" key="9">
    <source>
        <dbReference type="ARBA" id="ARBA00022949"/>
    </source>
</evidence>
<keyword evidence="11" id="KW-1015">Disulfide bond</keyword>
<dbReference type="PROSITE" id="PS51323">
    <property type="entry name" value="IGFBP_N_2"/>
    <property type="match status" value="1"/>
</dbReference>
<evidence type="ECO:0000256" key="5">
    <source>
        <dbReference type="ARBA" id="ARBA00022490"/>
    </source>
</evidence>
<evidence type="ECO:0000256" key="15">
    <source>
        <dbReference type="ARBA" id="ARBA00077787"/>
    </source>
</evidence>
<reference evidence="22 23" key="1">
    <citation type="submission" date="2019-06" db="EMBL/GenBank/DDBJ databases">
        <title>Draft genomes of female and male turbot (Scophthalmus maximus).</title>
        <authorList>
            <person name="Xu H."/>
            <person name="Xu X.-W."/>
            <person name="Shao C."/>
            <person name="Chen S."/>
        </authorList>
    </citation>
    <scope>NUCLEOTIDE SEQUENCE [LARGE SCALE GENOMIC DNA]</scope>
    <source>
        <strain evidence="22">Ysfricsl-2016a</strain>
        <tissue evidence="22">Blood</tissue>
    </source>
</reference>
<evidence type="ECO:0000256" key="11">
    <source>
        <dbReference type="ARBA" id="ARBA00023157"/>
    </source>
</evidence>
<dbReference type="PANTHER" id="PTHR11348">
    <property type="entry name" value="CONNECTIVE TISSUE GROWTH FACTOR-RELATED"/>
    <property type="match status" value="1"/>
</dbReference>
<evidence type="ECO:0000256" key="12">
    <source>
        <dbReference type="ARBA" id="ARBA00023180"/>
    </source>
</evidence>
<dbReference type="FunFam" id="2.20.100.10:FF:000046">
    <property type="entry name" value="Cellular communication network factor 4"/>
    <property type="match status" value="1"/>
</dbReference>
<dbReference type="Pfam" id="PF00219">
    <property type="entry name" value="IGFBP"/>
    <property type="match status" value="1"/>
</dbReference>
<evidence type="ECO:0000313" key="22">
    <source>
        <dbReference type="EMBL" id="KAF0047686.1"/>
    </source>
</evidence>
<evidence type="ECO:0000256" key="16">
    <source>
        <dbReference type="PROSITE-ProRule" id="PRU00039"/>
    </source>
</evidence>
<evidence type="ECO:0000256" key="3">
    <source>
        <dbReference type="ARBA" id="ARBA00004613"/>
    </source>
</evidence>
<evidence type="ECO:0000256" key="17">
    <source>
        <dbReference type="SAM" id="Coils"/>
    </source>
</evidence>
<dbReference type="PANTHER" id="PTHR11348:SF23">
    <property type="entry name" value="CELLULAR COMMUNICATION NETWORK FACTOR 2B"/>
    <property type="match status" value="1"/>
</dbReference>
<dbReference type="PROSITE" id="PS50184">
    <property type="entry name" value="VWFC_2"/>
    <property type="match status" value="1"/>
</dbReference>
<keyword evidence="7" id="KW-0732">Signal</keyword>
<keyword evidence="12" id="KW-0325">Glycoprotein</keyword>
<protein>
    <recommendedName>
        <fullName evidence="13">CCN family member 3</fullName>
    </recommendedName>
    <alternativeName>
        <fullName evidence="14">Cellular communication network factor 3</fullName>
    </alternativeName>
    <alternativeName>
        <fullName evidence="15">Protein NOV homolog</fullName>
    </alternativeName>
</protein>
<comment type="caution">
    <text evidence="16">Lacks conserved residue(s) required for the propagation of feature annotation.</text>
</comment>
<dbReference type="SUPFAM" id="SSF57603">
    <property type="entry name" value="FnI-like domain"/>
    <property type="match status" value="1"/>
</dbReference>
<feature type="domain" description="IGFBP N-terminal" evidence="21">
    <location>
        <begin position="174"/>
        <end position="246"/>
    </location>
</feature>
<dbReference type="GO" id="GO:0008083">
    <property type="term" value="F:growth factor activity"/>
    <property type="evidence" value="ECO:0007669"/>
    <property type="project" value="UniProtKB-KW"/>
</dbReference>
<dbReference type="Gene3D" id="2.10.70.10">
    <property type="entry name" value="Complement Module, domain 1"/>
    <property type="match status" value="1"/>
</dbReference>
<evidence type="ECO:0000256" key="10">
    <source>
        <dbReference type="ARBA" id="ARBA00023030"/>
    </source>
</evidence>
<evidence type="ECO:0000256" key="1">
    <source>
        <dbReference type="ARBA" id="ARBA00004496"/>
    </source>
</evidence>
<dbReference type="GO" id="GO:0031012">
    <property type="term" value="C:extracellular matrix"/>
    <property type="evidence" value="ECO:0007669"/>
    <property type="project" value="TreeGrafter"/>
</dbReference>
<evidence type="ECO:0000256" key="14">
    <source>
        <dbReference type="ARBA" id="ARBA00042352"/>
    </source>
</evidence>
<dbReference type="GO" id="GO:0051239">
    <property type="term" value="P:regulation of multicellular organismal process"/>
    <property type="evidence" value="ECO:0007669"/>
    <property type="project" value="UniProtKB-ARBA"/>
</dbReference>
<dbReference type="Pfam" id="PF00093">
    <property type="entry name" value="VWC"/>
    <property type="match status" value="1"/>
</dbReference>
<dbReference type="Proteomes" id="UP000438429">
    <property type="component" value="Unassembled WGS sequence"/>
</dbReference>
<dbReference type="Pfam" id="PF19035">
    <property type="entry name" value="TSP1_CCN"/>
    <property type="match status" value="1"/>
</dbReference>
<dbReference type="SMART" id="SM00209">
    <property type="entry name" value="TSP1"/>
    <property type="match status" value="1"/>
</dbReference>
<comment type="subcellular location">
    <subcellularLocation>
        <location evidence="2">Cell junction</location>
        <location evidence="2">Gap junction</location>
    </subcellularLocation>
    <subcellularLocation>
        <location evidence="1">Cytoplasm</location>
    </subcellularLocation>
    <subcellularLocation>
        <location evidence="3">Secreted</location>
    </subcellularLocation>
</comment>
<feature type="compositionally biased region" description="Basic and acidic residues" evidence="18">
    <location>
        <begin position="1"/>
        <end position="10"/>
    </location>
</feature>
<dbReference type="GO" id="GO:0005921">
    <property type="term" value="C:gap junction"/>
    <property type="evidence" value="ECO:0007669"/>
    <property type="project" value="UniProtKB-SubCell"/>
</dbReference>
<evidence type="ECO:0000259" key="19">
    <source>
        <dbReference type="PROSITE" id="PS01225"/>
    </source>
</evidence>
<dbReference type="Pfam" id="PF00007">
    <property type="entry name" value="Cys_knot"/>
    <property type="match status" value="1"/>
</dbReference>
<dbReference type="InterPro" id="IPR009030">
    <property type="entry name" value="Growth_fac_rcpt_cys_sf"/>
</dbReference>
<dbReference type="Gene3D" id="2.20.100.10">
    <property type="entry name" value="Thrombospondin type-1 (TSP1) repeat"/>
    <property type="match status" value="1"/>
</dbReference>
<evidence type="ECO:0000259" key="20">
    <source>
        <dbReference type="PROSITE" id="PS50184"/>
    </source>
</evidence>
<dbReference type="SUPFAM" id="SSF82895">
    <property type="entry name" value="TSP-1 type 1 repeat"/>
    <property type="match status" value="1"/>
</dbReference>
<dbReference type="GO" id="GO:0045597">
    <property type="term" value="P:positive regulation of cell differentiation"/>
    <property type="evidence" value="ECO:0007669"/>
    <property type="project" value="TreeGrafter"/>
</dbReference>
<dbReference type="InterPro" id="IPR017891">
    <property type="entry name" value="Insulin_GF-bd_Cys-rich_CS"/>
</dbReference>